<dbReference type="PROSITE" id="PS50199">
    <property type="entry name" value="ZF_RANBP2_2"/>
    <property type="match status" value="1"/>
</dbReference>
<dbReference type="OMA" id="CAFCADC"/>
<accession>A0A0M9G8J2</accession>
<dbReference type="GO" id="GO:0008270">
    <property type="term" value="F:zinc ion binding"/>
    <property type="evidence" value="ECO:0007669"/>
    <property type="project" value="UniProtKB-KW"/>
</dbReference>
<sequence length="416" mass="44668">MSNAFMAQLPYIGTTSTLGWHNDVLAQSYMDHIVQRARVLLPRRGWRVGVLKEFYPRGASLLGLNVNAGSEVCVRFRVPGKRNEFLPFHEVLCTALHELTHCVHSRHDRAFWNLYYDLVKECEALEVTMIAQGKQLYPAAAYVASDTAMRGSSPSSSPRRAKTSRRGGGGIGGHRLGGEQHSAGRGRGRGAGTTTRSRNGTVTTTARQGKTKKFASASPTGQDGKSSAAFPGEGRRLGESAALRPFDSAPGFTPTRDVLRRILAAAAERRSKQTGSAEAPNPSVRSSSMGIRDSSPSPGDTEADSREAVSDEDDVPDRVPPSQSALDDNDGSWKCSRCGFCNEAGACGCQFCDNDDDDAASLLDEDEVGEPPTKKVRDTAATEEASEKPYLTASLPLVRLGTSRDTAVEISGDEDD</sequence>
<feature type="compositionally biased region" description="Polar residues" evidence="5">
    <location>
        <begin position="283"/>
        <end position="298"/>
    </location>
</feature>
<feature type="compositionally biased region" description="Acidic residues" evidence="5">
    <location>
        <begin position="358"/>
        <end position="369"/>
    </location>
</feature>
<proteinExistence type="predicted"/>
<evidence type="ECO:0000256" key="4">
    <source>
        <dbReference type="PROSITE-ProRule" id="PRU00322"/>
    </source>
</evidence>
<evidence type="ECO:0000256" key="5">
    <source>
        <dbReference type="SAM" id="MobiDB-lite"/>
    </source>
</evidence>
<dbReference type="PANTHER" id="PTHR46622">
    <property type="entry name" value="DNA-DEPENDENT METALLOPROTEASE WSS1"/>
    <property type="match status" value="1"/>
</dbReference>
<dbReference type="GO" id="GO:0005634">
    <property type="term" value="C:nucleus"/>
    <property type="evidence" value="ECO:0007669"/>
    <property type="project" value="TreeGrafter"/>
</dbReference>
<dbReference type="InterPro" id="IPR053000">
    <property type="entry name" value="WSS1-like_metalloprotease"/>
</dbReference>
<dbReference type="GeneID" id="26901475"/>
<evidence type="ECO:0000259" key="6">
    <source>
        <dbReference type="PROSITE" id="PS50199"/>
    </source>
</evidence>
<feature type="domain" description="RanBP2-type" evidence="6">
    <location>
        <begin position="329"/>
        <end position="358"/>
    </location>
</feature>
<evidence type="ECO:0000256" key="2">
    <source>
        <dbReference type="ARBA" id="ARBA00022771"/>
    </source>
</evidence>
<name>A0A0M9G8J2_LEPPY</name>
<dbReference type="PROSITE" id="PS01358">
    <property type="entry name" value="ZF_RANBP2_1"/>
    <property type="match status" value="1"/>
</dbReference>
<evidence type="ECO:0000256" key="3">
    <source>
        <dbReference type="ARBA" id="ARBA00022833"/>
    </source>
</evidence>
<organism evidence="8 9">
    <name type="scientific">Leptomonas pyrrhocoris</name>
    <name type="common">Firebug parasite</name>
    <dbReference type="NCBI Taxonomy" id="157538"/>
    <lineage>
        <taxon>Eukaryota</taxon>
        <taxon>Discoba</taxon>
        <taxon>Euglenozoa</taxon>
        <taxon>Kinetoplastea</taxon>
        <taxon>Metakinetoplastina</taxon>
        <taxon>Trypanosomatida</taxon>
        <taxon>Trypanosomatidae</taxon>
        <taxon>Leishmaniinae</taxon>
        <taxon>Leptomonas</taxon>
    </lineage>
</organism>
<dbReference type="InterPro" id="IPR013536">
    <property type="entry name" value="WLM_dom"/>
</dbReference>
<reference evidence="8 9" key="1">
    <citation type="submission" date="2015-07" db="EMBL/GenBank/DDBJ databases">
        <title>High-quality genome of monoxenous trypanosomatid Leptomonas pyrrhocoris.</title>
        <authorList>
            <person name="Flegontov P."/>
            <person name="Butenko A."/>
            <person name="Firsov S."/>
            <person name="Vlcek C."/>
            <person name="Logacheva M.D."/>
            <person name="Field M."/>
            <person name="Filatov D."/>
            <person name="Flegontova O."/>
            <person name="Gerasimov E."/>
            <person name="Jackson A.P."/>
            <person name="Kelly S."/>
            <person name="Opperdoes F."/>
            <person name="O'Reilly A."/>
            <person name="Votypka J."/>
            <person name="Yurchenko V."/>
            <person name="Lukes J."/>
        </authorList>
    </citation>
    <scope>NUCLEOTIDE SEQUENCE [LARGE SCALE GENOMIC DNA]</scope>
    <source>
        <strain evidence="8">H10</strain>
    </source>
</reference>
<dbReference type="AlphaFoldDB" id="A0A0M9G8J2"/>
<feature type="region of interest" description="Disordered" evidence="5">
    <location>
        <begin position="267"/>
        <end position="333"/>
    </location>
</feature>
<feature type="region of interest" description="Disordered" evidence="5">
    <location>
        <begin position="358"/>
        <end position="392"/>
    </location>
</feature>
<keyword evidence="9" id="KW-1185">Reference proteome</keyword>
<comment type="caution">
    <text evidence="8">The sequence shown here is derived from an EMBL/GenBank/DDBJ whole genome shotgun (WGS) entry which is preliminary data.</text>
</comment>
<dbReference type="GO" id="GO:0008237">
    <property type="term" value="F:metallopeptidase activity"/>
    <property type="evidence" value="ECO:0007669"/>
    <property type="project" value="TreeGrafter"/>
</dbReference>
<evidence type="ECO:0000256" key="1">
    <source>
        <dbReference type="ARBA" id="ARBA00022723"/>
    </source>
</evidence>
<dbReference type="PROSITE" id="PS51397">
    <property type="entry name" value="WLM"/>
    <property type="match status" value="1"/>
</dbReference>
<keyword evidence="3" id="KW-0862">Zinc</keyword>
<dbReference type="PANTHER" id="PTHR46622:SF1">
    <property type="entry name" value="DNA-DEPENDENT METALLOPROTEASE WSS1"/>
    <property type="match status" value="1"/>
</dbReference>
<evidence type="ECO:0000313" key="9">
    <source>
        <dbReference type="Proteomes" id="UP000037923"/>
    </source>
</evidence>
<feature type="compositionally biased region" description="Gly residues" evidence="5">
    <location>
        <begin position="166"/>
        <end position="175"/>
    </location>
</feature>
<keyword evidence="2 4" id="KW-0863">Zinc-finger</keyword>
<dbReference type="Pfam" id="PF08325">
    <property type="entry name" value="WLM"/>
    <property type="match status" value="1"/>
</dbReference>
<evidence type="ECO:0000313" key="8">
    <source>
        <dbReference type="EMBL" id="KPA84669.1"/>
    </source>
</evidence>
<dbReference type="InterPro" id="IPR001876">
    <property type="entry name" value="Znf_RanBP2"/>
</dbReference>
<dbReference type="RefSeq" id="XP_015663108.1">
    <property type="nucleotide sequence ID" value="XM_015797588.1"/>
</dbReference>
<evidence type="ECO:0000259" key="7">
    <source>
        <dbReference type="PROSITE" id="PS51397"/>
    </source>
</evidence>
<evidence type="ECO:0008006" key="10">
    <source>
        <dbReference type="Google" id="ProtNLM"/>
    </source>
</evidence>
<protein>
    <recommendedName>
        <fullName evidence="10">WLM domain-containing protein</fullName>
    </recommendedName>
</protein>
<gene>
    <name evidence="8" type="ORF">ABB37_01180</name>
</gene>
<dbReference type="Proteomes" id="UP000037923">
    <property type="component" value="Unassembled WGS sequence"/>
</dbReference>
<dbReference type="OrthoDB" id="261960at2759"/>
<keyword evidence="1" id="KW-0479">Metal-binding</keyword>
<feature type="compositionally biased region" description="Low complexity" evidence="5">
    <location>
        <begin position="192"/>
        <end position="205"/>
    </location>
</feature>
<dbReference type="EMBL" id="LGTL01000002">
    <property type="protein sequence ID" value="KPA84669.1"/>
    <property type="molecule type" value="Genomic_DNA"/>
</dbReference>
<feature type="region of interest" description="Disordered" evidence="5">
    <location>
        <begin position="148"/>
        <end position="233"/>
    </location>
</feature>
<dbReference type="GO" id="GO:0006281">
    <property type="term" value="P:DNA repair"/>
    <property type="evidence" value="ECO:0007669"/>
    <property type="project" value="TreeGrafter"/>
</dbReference>
<dbReference type="VEuPathDB" id="TriTrypDB:LpyrH10_02_1540"/>
<feature type="domain" description="WLM" evidence="7">
    <location>
        <begin position="1"/>
        <end position="272"/>
    </location>
</feature>